<evidence type="ECO:0000313" key="2">
    <source>
        <dbReference type="Proteomes" id="UP000821865"/>
    </source>
</evidence>
<reference evidence="1" key="1">
    <citation type="submission" date="2020-05" db="EMBL/GenBank/DDBJ databases">
        <title>Large-scale comparative analyses of tick genomes elucidate their genetic diversity and vector capacities.</title>
        <authorList>
            <person name="Jia N."/>
            <person name="Wang J."/>
            <person name="Shi W."/>
            <person name="Du L."/>
            <person name="Sun Y."/>
            <person name="Zhan W."/>
            <person name="Jiang J."/>
            <person name="Wang Q."/>
            <person name="Zhang B."/>
            <person name="Ji P."/>
            <person name="Sakyi L.B."/>
            <person name="Cui X."/>
            <person name="Yuan T."/>
            <person name="Jiang B."/>
            <person name="Yang W."/>
            <person name="Lam T.T.-Y."/>
            <person name="Chang Q."/>
            <person name="Ding S."/>
            <person name="Wang X."/>
            <person name="Zhu J."/>
            <person name="Ruan X."/>
            <person name="Zhao L."/>
            <person name="Wei J."/>
            <person name="Que T."/>
            <person name="Du C."/>
            <person name="Cheng J."/>
            <person name="Dai P."/>
            <person name="Han X."/>
            <person name="Huang E."/>
            <person name="Gao Y."/>
            <person name="Liu J."/>
            <person name="Shao H."/>
            <person name="Ye R."/>
            <person name="Li L."/>
            <person name="Wei W."/>
            <person name="Wang X."/>
            <person name="Wang C."/>
            <person name="Yang T."/>
            <person name="Huo Q."/>
            <person name="Li W."/>
            <person name="Guo W."/>
            <person name="Chen H."/>
            <person name="Zhou L."/>
            <person name="Ni X."/>
            <person name="Tian J."/>
            <person name="Zhou Y."/>
            <person name="Sheng Y."/>
            <person name="Liu T."/>
            <person name="Pan Y."/>
            <person name="Xia L."/>
            <person name="Li J."/>
            <person name="Zhao F."/>
            <person name="Cao W."/>
        </authorList>
    </citation>
    <scope>NUCLEOTIDE SEQUENCE</scope>
    <source>
        <strain evidence="1">Dsil-2018</strain>
    </source>
</reference>
<dbReference type="EMBL" id="CM023471">
    <property type="protein sequence ID" value="KAH7964957.1"/>
    <property type="molecule type" value="Genomic_DNA"/>
</dbReference>
<protein>
    <submittedName>
        <fullName evidence="1">Uncharacterized protein</fullName>
    </submittedName>
</protein>
<dbReference type="Proteomes" id="UP000821865">
    <property type="component" value="Chromosome 2"/>
</dbReference>
<keyword evidence="2" id="KW-1185">Reference proteome</keyword>
<proteinExistence type="predicted"/>
<evidence type="ECO:0000313" key="1">
    <source>
        <dbReference type="EMBL" id="KAH7964957.1"/>
    </source>
</evidence>
<accession>A0ACB8DAE7</accession>
<gene>
    <name evidence="1" type="ORF">HPB49_002657</name>
</gene>
<name>A0ACB8DAE7_DERSI</name>
<sequence>MLRKKEPQRKVYVSRNGLLNLDSISSQTFRRQFRFEKAYFPLLVRALQIPECVTSPQVVGVSASEAQCTCLRGLAYPNILDGTAL</sequence>
<comment type="caution">
    <text evidence="1">The sequence shown here is derived from an EMBL/GenBank/DDBJ whole genome shotgun (WGS) entry which is preliminary data.</text>
</comment>
<organism evidence="1 2">
    <name type="scientific">Dermacentor silvarum</name>
    <name type="common">Tick</name>
    <dbReference type="NCBI Taxonomy" id="543639"/>
    <lineage>
        <taxon>Eukaryota</taxon>
        <taxon>Metazoa</taxon>
        <taxon>Ecdysozoa</taxon>
        <taxon>Arthropoda</taxon>
        <taxon>Chelicerata</taxon>
        <taxon>Arachnida</taxon>
        <taxon>Acari</taxon>
        <taxon>Parasitiformes</taxon>
        <taxon>Ixodida</taxon>
        <taxon>Ixodoidea</taxon>
        <taxon>Ixodidae</taxon>
        <taxon>Rhipicephalinae</taxon>
        <taxon>Dermacentor</taxon>
    </lineage>
</organism>